<feature type="domain" description="Enolase C-terminal TIM barrel" evidence="15">
    <location>
        <begin position="144"/>
        <end position="428"/>
    </location>
</feature>
<dbReference type="SFLD" id="SFLDG00178">
    <property type="entry name" value="enolase"/>
    <property type="match status" value="1"/>
</dbReference>
<dbReference type="GO" id="GO:0000287">
    <property type="term" value="F:magnesium ion binding"/>
    <property type="evidence" value="ECO:0007669"/>
    <property type="project" value="UniProtKB-UniRule"/>
</dbReference>
<keyword evidence="7 11" id="KW-0479">Metal-binding</keyword>
<keyword evidence="6 11" id="KW-0964">Secreted</keyword>
<feature type="active site" description="Proton donor" evidence="11 12">
    <location>
        <position position="210"/>
    </location>
</feature>
<comment type="subcellular location">
    <subcellularLocation>
        <location evidence="11">Cytoplasm</location>
    </subcellularLocation>
    <subcellularLocation>
        <location evidence="11">Secreted</location>
    </subcellularLocation>
    <subcellularLocation>
        <location evidence="11">Cell surface</location>
    </subcellularLocation>
    <text evidence="11">Fractions of enolase are present in both the cytoplasm and on the cell surface.</text>
</comment>
<evidence type="ECO:0000256" key="1">
    <source>
        <dbReference type="ARBA" id="ARBA00005031"/>
    </source>
</evidence>
<comment type="similarity">
    <text evidence="2 11">Belongs to the enolase family.</text>
</comment>
<feature type="binding site" evidence="11">
    <location>
        <position position="370"/>
    </location>
    <ligand>
        <name>(2R)-2-phosphoglycerate</name>
        <dbReference type="ChEBI" id="CHEBI:58289"/>
    </ligand>
</feature>
<protein>
    <recommendedName>
        <fullName evidence="4 11">Enolase</fullName>
        <ecNumber evidence="3 11">4.2.1.11</ecNumber>
    </recommendedName>
    <alternativeName>
        <fullName evidence="11">2-phospho-D-glycerate hydro-lyase</fullName>
    </alternativeName>
    <alternativeName>
        <fullName evidence="11">2-phosphoglycerate dehydratase</fullName>
    </alternativeName>
</protein>
<dbReference type="InterPro" id="IPR020810">
    <property type="entry name" value="Enolase_C"/>
</dbReference>
<organism evidence="17 18">
    <name type="scientific">Moorena producens PAL-8-15-08-1</name>
    <dbReference type="NCBI Taxonomy" id="1458985"/>
    <lineage>
        <taxon>Bacteria</taxon>
        <taxon>Bacillati</taxon>
        <taxon>Cyanobacteriota</taxon>
        <taxon>Cyanophyceae</taxon>
        <taxon>Coleofasciculales</taxon>
        <taxon>Coleofasciculaceae</taxon>
        <taxon>Moorena</taxon>
    </lineage>
</organism>
<feature type="domain" description="Enolase N-terminal" evidence="16">
    <location>
        <begin position="9"/>
        <end position="139"/>
    </location>
</feature>
<feature type="binding site" evidence="11 14">
    <location>
        <position position="247"/>
    </location>
    <ligand>
        <name>Mg(2+)</name>
        <dbReference type="ChEBI" id="CHEBI:18420"/>
    </ligand>
</feature>
<evidence type="ECO:0000256" key="3">
    <source>
        <dbReference type="ARBA" id="ARBA00012058"/>
    </source>
</evidence>
<name>A0A1D8TU83_9CYAN</name>
<dbReference type="PIRSF" id="PIRSF001400">
    <property type="entry name" value="Enolase"/>
    <property type="match status" value="1"/>
</dbReference>
<dbReference type="SMART" id="SM01193">
    <property type="entry name" value="Enolase_N"/>
    <property type="match status" value="1"/>
</dbReference>
<dbReference type="UniPathway" id="UPA00109">
    <property type="reaction ID" value="UER00187"/>
</dbReference>
<evidence type="ECO:0000256" key="9">
    <source>
        <dbReference type="ARBA" id="ARBA00023152"/>
    </source>
</evidence>
<feature type="binding site" evidence="13">
    <location>
        <position position="169"/>
    </location>
    <ligand>
        <name>substrate</name>
    </ligand>
</feature>
<evidence type="ECO:0000259" key="15">
    <source>
        <dbReference type="SMART" id="SM01192"/>
    </source>
</evidence>
<gene>
    <name evidence="11" type="primary">eno</name>
    <name evidence="17" type="ORF">BJP34_18735</name>
</gene>
<dbReference type="EMBL" id="CP017599">
    <property type="protein sequence ID" value="AOX01201.1"/>
    <property type="molecule type" value="Genomic_DNA"/>
</dbReference>
<feature type="binding site" evidence="13">
    <location>
        <position position="391"/>
    </location>
    <ligand>
        <name>substrate</name>
    </ligand>
</feature>
<dbReference type="SUPFAM" id="SSF51604">
    <property type="entry name" value="Enolase C-terminal domain-like"/>
    <property type="match status" value="1"/>
</dbReference>
<evidence type="ECO:0000256" key="13">
    <source>
        <dbReference type="PIRSR" id="PIRSR001400-2"/>
    </source>
</evidence>
<dbReference type="Proteomes" id="UP000177870">
    <property type="component" value="Chromosome"/>
</dbReference>
<dbReference type="GO" id="GO:0009986">
    <property type="term" value="C:cell surface"/>
    <property type="evidence" value="ECO:0007669"/>
    <property type="project" value="UniProtKB-SubCell"/>
</dbReference>
<dbReference type="PANTHER" id="PTHR11902:SF1">
    <property type="entry name" value="ENOLASE"/>
    <property type="match status" value="1"/>
</dbReference>
<evidence type="ECO:0000256" key="4">
    <source>
        <dbReference type="ARBA" id="ARBA00017068"/>
    </source>
</evidence>
<feature type="binding site" evidence="11">
    <location>
        <position position="369"/>
    </location>
    <ligand>
        <name>(2R)-2-phosphoglycerate</name>
        <dbReference type="ChEBI" id="CHEBI:58289"/>
    </ligand>
</feature>
<dbReference type="Gene3D" id="3.30.390.10">
    <property type="entry name" value="Enolase-like, N-terminal domain"/>
    <property type="match status" value="1"/>
</dbReference>
<dbReference type="Gene3D" id="3.20.20.120">
    <property type="entry name" value="Enolase-like C-terminal domain"/>
    <property type="match status" value="1"/>
</dbReference>
<dbReference type="EC" id="4.2.1.11" evidence="3 11"/>
<feature type="binding site" evidence="13">
    <location>
        <position position="288"/>
    </location>
    <ligand>
        <name>substrate</name>
    </ligand>
</feature>
<dbReference type="GO" id="GO:0006096">
    <property type="term" value="P:glycolytic process"/>
    <property type="evidence" value="ECO:0007669"/>
    <property type="project" value="UniProtKB-UniRule"/>
</dbReference>
<dbReference type="CDD" id="cd03313">
    <property type="entry name" value="enolase"/>
    <property type="match status" value="1"/>
</dbReference>
<evidence type="ECO:0000256" key="2">
    <source>
        <dbReference type="ARBA" id="ARBA00009604"/>
    </source>
</evidence>
<dbReference type="GO" id="GO:0005576">
    <property type="term" value="C:extracellular region"/>
    <property type="evidence" value="ECO:0007669"/>
    <property type="project" value="UniProtKB-SubCell"/>
</dbReference>
<keyword evidence="5 11" id="KW-0963">Cytoplasm</keyword>
<evidence type="ECO:0000256" key="5">
    <source>
        <dbReference type="ARBA" id="ARBA00022490"/>
    </source>
</evidence>
<keyword evidence="10 11" id="KW-0456">Lyase</keyword>
<reference evidence="18" key="1">
    <citation type="submission" date="2016-10" db="EMBL/GenBank/DDBJ databases">
        <title>Comparative genomics uncovers the prolific and rare metabolic potential of the cyanobacterial genus Moorea.</title>
        <authorList>
            <person name="Leao T."/>
            <person name="Castelao G."/>
            <person name="Korobeynikov A."/>
            <person name="Monroe E.A."/>
            <person name="Podell S."/>
            <person name="Glukhov E."/>
            <person name="Allen E."/>
            <person name="Gerwick W.H."/>
            <person name="Gerwick L."/>
        </authorList>
    </citation>
    <scope>NUCLEOTIDE SEQUENCE [LARGE SCALE GENOMIC DNA]</scope>
    <source>
        <strain evidence="18">PAL-8-15-08-1</strain>
    </source>
</reference>
<dbReference type="FunFam" id="3.20.20.120:FF:000001">
    <property type="entry name" value="Enolase"/>
    <property type="match status" value="1"/>
</dbReference>
<feature type="binding site" evidence="11 14">
    <location>
        <position position="288"/>
    </location>
    <ligand>
        <name>Mg(2+)</name>
        <dbReference type="ChEBI" id="CHEBI:18420"/>
    </ligand>
</feature>
<dbReference type="SFLD" id="SFLDS00001">
    <property type="entry name" value="Enolase"/>
    <property type="match status" value="1"/>
</dbReference>
<evidence type="ECO:0000256" key="8">
    <source>
        <dbReference type="ARBA" id="ARBA00022842"/>
    </source>
</evidence>
<dbReference type="GO" id="GO:0000015">
    <property type="term" value="C:phosphopyruvate hydratase complex"/>
    <property type="evidence" value="ECO:0007669"/>
    <property type="project" value="InterPro"/>
</dbReference>
<feature type="binding site" evidence="13">
    <location>
        <begin position="367"/>
        <end position="370"/>
    </location>
    <ligand>
        <name>substrate</name>
    </ligand>
</feature>
<dbReference type="InterPro" id="IPR029017">
    <property type="entry name" value="Enolase-like_N"/>
</dbReference>
<evidence type="ECO:0000256" key="14">
    <source>
        <dbReference type="PIRSR" id="PIRSR001400-3"/>
    </source>
</evidence>
<dbReference type="KEGG" id="mpro:BJP34_18735"/>
<feature type="active site" description="Proton acceptor" evidence="11 12">
    <location>
        <position position="340"/>
    </location>
</feature>
<feature type="binding site" evidence="11">
    <location>
        <position position="340"/>
    </location>
    <ligand>
        <name>(2R)-2-phosphoglycerate</name>
        <dbReference type="ChEBI" id="CHEBI:58289"/>
    </ligand>
</feature>
<dbReference type="OrthoDB" id="9804716at2"/>
<dbReference type="HAMAP" id="MF_00318">
    <property type="entry name" value="Enolase"/>
    <property type="match status" value="1"/>
</dbReference>
<evidence type="ECO:0000259" key="16">
    <source>
        <dbReference type="SMART" id="SM01193"/>
    </source>
</evidence>
<dbReference type="SUPFAM" id="SSF54826">
    <property type="entry name" value="Enolase N-terminal domain-like"/>
    <property type="match status" value="1"/>
</dbReference>
<evidence type="ECO:0000256" key="10">
    <source>
        <dbReference type="ARBA" id="ARBA00023239"/>
    </source>
</evidence>
<dbReference type="InterPro" id="IPR020811">
    <property type="entry name" value="Enolase_N"/>
</dbReference>
<comment type="catalytic activity">
    <reaction evidence="11">
        <text>(2R)-2-phosphoglycerate = phosphoenolpyruvate + H2O</text>
        <dbReference type="Rhea" id="RHEA:10164"/>
        <dbReference type="ChEBI" id="CHEBI:15377"/>
        <dbReference type="ChEBI" id="CHEBI:58289"/>
        <dbReference type="ChEBI" id="CHEBI:58702"/>
        <dbReference type="EC" id="4.2.1.11"/>
    </reaction>
</comment>
<dbReference type="Pfam" id="PF03952">
    <property type="entry name" value="Enolase_N"/>
    <property type="match status" value="1"/>
</dbReference>
<dbReference type="InterPro" id="IPR020809">
    <property type="entry name" value="Enolase_CS"/>
</dbReference>
<feature type="binding site" evidence="13">
    <location>
        <position position="160"/>
    </location>
    <ligand>
        <name>substrate</name>
    </ligand>
</feature>
<evidence type="ECO:0000256" key="11">
    <source>
        <dbReference type="HAMAP-Rule" id="MF_00318"/>
    </source>
</evidence>
<dbReference type="Pfam" id="PF00113">
    <property type="entry name" value="Enolase_C"/>
    <property type="match status" value="1"/>
</dbReference>
<dbReference type="GO" id="GO:0004634">
    <property type="term" value="F:phosphopyruvate hydratase activity"/>
    <property type="evidence" value="ECO:0007669"/>
    <property type="project" value="UniProtKB-UniRule"/>
</dbReference>
<feature type="binding site" evidence="11">
    <location>
        <position position="391"/>
    </location>
    <ligand>
        <name>(2R)-2-phosphoglycerate</name>
        <dbReference type="ChEBI" id="CHEBI:58289"/>
    </ligand>
</feature>
<dbReference type="InterPro" id="IPR036849">
    <property type="entry name" value="Enolase-like_C_sf"/>
</dbReference>
<proteinExistence type="inferred from homology"/>
<dbReference type="RefSeq" id="WP_070393646.1">
    <property type="nucleotide sequence ID" value="NZ_CP017599.1"/>
</dbReference>
<evidence type="ECO:0000256" key="12">
    <source>
        <dbReference type="PIRSR" id="PIRSR001400-1"/>
    </source>
</evidence>
<keyword evidence="8 11" id="KW-0460">Magnesium</keyword>
<sequence length="432" mass="46306">MLTKSETAIAAIDAREILDSRGRPTVEAQVRLVSGAVGIAQVPSGASTGTFEAHELRDNDPRRYGGKGVLKAVSNIKEKLGPELLENDALNQMLLDHKMIRRDGSANKKNMGANAILAISLATAKAAAASKGLPLYRYLGGPLANLLPVPLMNVINGGAHADNNVDFQEFMIVPVGAQSFREALRWGAEVFAALAKVLKEKKLLTGVGDEGGFAPNLGSNKEALDLLIAAIETSGYKPGEQIALAMDVAASEFYKDAQYVYDGASHSPEEFVNYLAELVGQYPIVSIEDGLHEEDWSNWQLLTEKLGSRIQLVGDDLFVTNPTRLQKGIDVGAGNSILIKLNQIGSLTETLETIDLATRNGFRSVISHRSGETEDTTIADLAVATRAGQIKTGSLCRSERVAKYNQLLRIEDELGDRAIYAGTCGMGPLCQG</sequence>
<evidence type="ECO:0000256" key="7">
    <source>
        <dbReference type="ARBA" id="ARBA00022723"/>
    </source>
</evidence>
<dbReference type="AlphaFoldDB" id="A0A1D8TU83"/>
<evidence type="ECO:0000313" key="17">
    <source>
        <dbReference type="EMBL" id="AOX01201.1"/>
    </source>
</evidence>
<dbReference type="PRINTS" id="PR00148">
    <property type="entry name" value="ENOLASE"/>
</dbReference>
<dbReference type="STRING" id="1458985.BJP34_18735"/>
<accession>A0A1D8TU83</accession>
<comment type="cofactor">
    <cofactor evidence="14">
        <name>Mg(2+)</name>
        <dbReference type="ChEBI" id="CHEBI:18420"/>
    </cofactor>
    <text evidence="14">Mg(2+) is required for catalysis and for stabilizing the dimer.</text>
</comment>
<feature type="binding site" evidence="11">
    <location>
        <position position="168"/>
    </location>
    <ligand>
        <name>(2R)-2-phosphoglycerate</name>
        <dbReference type="ChEBI" id="CHEBI:58289"/>
    </ligand>
</feature>
<comment type="pathway">
    <text evidence="1 11">Carbohydrate degradation; glycolysis; pyruvate from D-glyceraldehyde 3-phosphate: step 4/5.</text>
</comment>
<keyword evidence="9 11" id="KW-0324">Glycolysis</keyword>
<evidence type="ECO:0000256" key="6">
    <source>
        <dbReference type="ARBA" id="ARBA00022525"/>
    </source>
</evidence>
<comment type="cofactor">
    <cofactor evidence="11">
        <name>Mg(2+)</name>
        <dbReference type="ChEBI" id="CHEBI:18420"/>
    </cofactor>
    <text evidence="11">Binds a second Mg(2+) ion via substrate during catalysis.</text>
</comment>
<dbReference type="PANTHER" id="PTHR11902">
    <property type="entry name" value="ENOLASE"/>
    <property type="match status" value="1"/>
</dbReference>
<comment type="function">
    <text evidence="11">Catalyzes the reversible conversion of 2-phosphoglycerate (2-PG) into phosphoenolpyruvate (PEP). It is essential for the degradation of carbohydrates via glycolysis.</text>
</comment>
<evidence type="ECO:0000313" key="18">
    <source>
        <dbReference type="Proteomes" id="UP000177870"/>
    </source>
</evidence>
<dbReference type="PROSITE" id="PS00164">
    <property type="entry name" value="ENOLASE"/>
    <property type="match status" value="1"/>
</dbReference>
<dbReference type="SMART" id="SM01192">
    <property type="entry name" value="Enolase_C"/>
    <property type="match status" value="1"/>
</dbReference>
<feature type="binding site" evidence="11 14">
    <location>
        <position position="315"/>
    </location>
    <ligand>
        <name>Mg(2+)</name>
        <dbReference type="ChEBI" id="CHEBI:18420"/>
    </ligand>
</feature>
<keyword evidence="17" id="KW-0670">Pyruvate</keyword>
<dbReference type="InterPro" id="IPR000941">
    <property type="entry name" value="Enolase"/>
</dbReference>
<dbReference type="NCBIfam" id="TIGR01060">
    <property type="entry name" value="eno"/>
    <property type="match status" value="1"/>
</dbReference>
<dbReference type="SFLD" id="SFLDF00002">
    <property type="entry name" value="enolase"/>
    <property type="match status" value="1"/>
</dbReference>
<feature type="binding site" evidence="13">
    <location>
        <position position="315"/>
    </location>
    <ligand>
        <name>substrate</name>
    </ligand>
</feature>